<feature type="non-terminal residue" evidence="1">
    <location>
        <position position="148"/>
    </location>
</feature>
<gene>
    <name evidence="1" type="ORF">RPERSI_LOCUS27993</name>
</gene>
<name>A0ACA9S7V3_9GLOM</name>
<accession>A0ACA9S7V3</accession>
<feature type="non-terminal residue" evidence="1">
    <location>
        <position position="1"/>
    </location>
</feature>
<comment type="caution">
    <text evidence="1">The sequence shown here is derived from an EMBL/GenBank/DDBJ whole genome shotgun (WGS) entry which is preliminary data.</text>
</comment>
<proteinExistence type="predicted"/>
<keyword evidence="2" id="KW-1185">Reference proteome</keyword>
<protein>
    <submittedName>
        <fullName evidence="1">18847_t:CDS:1</fullName>
    </submittedName>
</protein>
<dbReference type="Proteomes" id="UP000789920">
    <property type="component" value="Unassembled WGS sequence"/>
</dbReference>
<dbReference type="EMBL" id="CAJVQC010100391">
    <property type="protein sequence ID" value="CAG8831011.1"/>
    <property type="molecule type" value="Genomic_DNA"/>
</dbReference>
<evidence type="ECO:0000313" key="2">
    <source>
        <dbReference type="Proteomes" id="UP000789920"/>
    </source>
</evidence>
<reference evidence="1" key="1">
    <citation type="submission" date="2021-06" db="EMBL/GenBank/DDBJ databases">
        <authorList>
            <person name="Kallberg Y."/>
            <person name="Tangrot J."/>
            <person name="Rosling A."/>
        </authorList>
    </citation>
    <scope>NUCLEOTIDE SEQUENCE</scope>
    <source>
        <strain evidence="1">MA461A</strain>
    </source>
</reference>
<organism evidence="1 2">
    <name type="scientific">Racocetra persica</name>
    <dbReference type="NCBI Taxonomy" id="160502"/>
    <lineage>
        <taxon>Eukaryota</taxon>
        <taxon>Fungi</taxon>
        <taxon>Fungi incertae sedis</taxon>
        <taxon>Mucoromycota</taxon>
        <taxon>Glomeromycotina</taxon>
        <taxon>Glomeromycetes</taxon>
        <taxon>Diversisporales</taxon>
        <taxon>Gigasporaceae</taxon>
        <taxon>Racocetra</taxon>
    </lineage>
</organism>
<sequence length="148" mass="17439">VNESKMIISRDNSIIDNEFIAPQRYSWDKKEKWQNENFDYDILLDETFQENYKSFENLSQADTISEDLTQGSSNILLEESSQVSCSYTLIEDSDQESLISIDSQSRASFDNHKQLHDSAIQQVKKNWQFIRNIIEKRHKTKRILTLNL</sequence>
<evidence type="ECO:0000313" key="1">
    <source>
        <dbReference type="EMBL" id="CAG8831011.1"/>
    </source>
</evidence>